<feature type="region of interest" description="Disordered" evidence="1">
    <location>
        <begin position="1"/>
        <end position="52"/>
    </location>
</feature>
<name>J3MEH3_ORYBR</name>
<evidence type="ECO:0000256" key="1">
    <source>
        <dbReference type="SAM" id="MobiDB-lite"/>
    </source>
</evidence>
<feature type="region of interest" description="Disordered" evidence="1">
    <location>
        <begin position="143"/>
        <end position="184"/>
    </location>
</feature>
<organism evidence="2">
    <name type="scientific">Oryza brachyantha</name>
    <name type="common">malo sina</name>
    <dbReference type="NCBI Taxonomy" id="4533"/>
    <lineage>
        <taxon>Eukaryota</taxon>
        <taxon>Viridiplantae</taxon>
        <taxon>Streptophyta</taxon>
        <taxon>Embryophyta</taxon>
        <taxon>Tracheophyta</taxon>
        <taxon>Spermatophyta</taxon>
        <taxon>Magnoliopsida</taxon>
        <taxon>Liliopsida</taxon>
        <taxon>Poales</taxon>
        <taxon>Poaceae</taxon>
        <taxon>BOP clade</taxon>
        <taxon>Oryzoideae</taxon>
        <taxon>Oryzeae</taxon>
        <taxon>Oryzinae</taxon>
        <taxon>Oryza</taxon>
    </lineage>
</organism>
<sequence>MPSSEPCASHSTPWRKNPPTRHPFTPVSPSLQSRSPGRDTSPSTTPSETHFNKQLFFITNATTFPSSDNDTASTFPSTVSADAMLDAELTLSRLGESPSKATPSATGTTCVRPCTSASTTLTASPTPAATAIAFGGAMERAPWKEVRSTTRRREAEAEAEKRETTPAAQEARRQGGEWDEGRGQREVMAAACAQRREEGRGDGEERSGQWRMVPSAAPVKSAAGVAAAAVMWWDGGDGDQSAATEWHFMGGGDGRSGRRREVGVGLDSPVRVARSSLS</sequence>
<accession>J3MEH3</accession>
<evidence type="ECO:0000313" key="3">
    <source>
        <dbReference type="Proteomes" id="UP000006038"/>
    </source>
</evidence>
<feature type="compositionally biased region" description="Polar residues" evidence="1">
    <location>
        <begin position="27"/>
        <end position="49"/>
    </location>
</feature>
<dbReference type="AlphaFoldDB" id="J3MEH3"/>
<keyword evidence="3" id="KW-1185">Reference proteome</keyword>
<reference evidence="2" key="2">
    <citation type="submission" date="2013-04" db="UniProtKB">
        <authorList>
            <consortium name="EnsemblPlants"/>
        </authorList>
    </citation>
    <scope>IDENTIFICATION</scope>
</reference>
<protein>
    <submittedName>
        <fullName evidence="2">Uncharacterized protein</fullName>
    </submittedName>
</protein>
<proteinExistence type="predicted"/>
<evidence type="ECO:0000313" key="2">
    <source>
        <dbReference type="EnsemblPlants" id="OB06G24170.1"/>
    </source>
</evidence>
<dbReference type="HOGENOM" id="CLU_1002478_0_0_1"/>
<reference evidence="2" key="1">
    <citation type="journal article" date="2013" name="Nat. Commun.">
        <title>Whole-genome sequencing of Oryza brachyantha reveals mechanisms underlying Oryza genome evolution.</title>
        <authorList>
            <person name="Chen J."/>
            <person name="Huang Q."/>
            <person name="Gao D."/>
            <person name="Wang J."/>
            <person name="Lang Y."/>
            <person name="Liu T."/>
            <person name="Li B."/>
            <person name="Bai Z."/>
            <person name="Luis Goicoechea J."/>
            <person name="Liang C."/>
            <person name="Chen C."/>
            <person name="Zhang W."/>
            <person name="Sun S."/>
            <person name="Liao Y."/>
            <person name="Zhang X."/>
            <person name="Yang L."/>
            <person name="Song C."/>
            <person name="Wang M."/>
            <person name="Shi J."/>
            <person name="Liu G."/>
            <person name="Liu J."/>
            <person name="Zhou H."/>
            <person name="Zhou W."/>
            <person name="Yu Q."/>
            <person name="An N."/>
            <person name="Chen Y."/>
            <person name="Cai Q."/>
            <person name="Wang B."/>
            <person name="Liu B."/>
            <person name="Min J."/>
            <person name="Huang Y."/>
            <person name="Wu H."/>
            <person name="Li Z."/>
            <person name="Zhang Y."/>
            <person name="Yin Y."/>
            <person name="Song W."/>
            <person name="Jiang J."/>
            <person name="Jackson S.A."/>
            <person name="Wing R.A."/>
            <person name="Wang J."/>
            <person name="Chen M."/>
        </authorList>
    </citation>
    <scope>NUCLEOTIDE SEQUENCE [LARGE SCALE GENOMIC DNA]</scope>
    <source>
        <strain evidence="2">cv. IRGC 101232</strain>
    </source>
</reference>
<dbReference type="Proteomes" id="UP000006038">
    <property type="component" value="Chromosome 6"/>
</dbReference>
<dbReference type="EnsemblPlants" id="OB06G24170.1">
    <property type="protein sequence ID" value="OB06G24170.1"/>
    <property type="gene ID" value="OB06G24170"/>
</dbReference>
<dbReference type="Gramene" id="OB06G24170.1">
    <property type="protein sequence ID" value="OB06G24170.1"/>
    <property type="gene ID" value="OB06G24170"/>
</dbReference>